<evidence type="ECO:0000313" key="2">
    <source>
        <dbReference type="EMBL" id="KAF7415693.1"/>
    </source>
</evidence>
<comment type="caution">
    <text evidence="2">The sequence shown here is derived from an EMBL/GenBank/DDBJ whole genome shotgun (WGS) entry which is preliminary data.</text>
</comment>
<dbReference type="Proteomes" id="UP000600918">
    <property type="component" value="Unassembled WGS sequence"/>
</dbReference>
<feature type="compositionally biased region" description="Polar residues" evidence="1">
    <location>
        <begin position="109"/>
        <end position="121"/>
    </location>
</feature>
<feature type="region of interest" description="Disordered" evidence="1">
    <location>
        <begin position="81"/>
        <end position="121"/>
    </location>
</feature>
<sequence>MNGLARLIIKTSFNGDSVITRRSDLEFSWATEDGHEKLEVVQREMSEGRGDLLAPLTVYHFLRWPRSVICRSRSSSVKEVLPPLAPGRNQCRDRRSLGGKTKRKKKEVSSYSLISQTDGSL</sequence>
<evidence type="ECO:0000313" key="3">
    <source>
        <dbReference type="Proteomes" id="UP000600918"/>
    </source>
</evidence>
<gene>
    <name evidence="2" type="ORF">H0235_012285</name>
</gene>
<name>A0A834U4B6_VESPE</name>
<proteinExistence type="predicted"/>
<evidence type="ECO:0000256" key="1">
    <source>
        <dbReference type="SAM" id="MobiDB-lite"/>
    </source>
</evidence>
<dbReference type="AlphaFoldDB" id="A0A834U4B6"/>
<dbReference type="EMBL" id="JACSDY010000011">
    <property type="protein sequence ID" value="KAF7415693.1"/>
    <property type="molecule type" value="Genomic_DNA"/>
</dbReference>
<organism evidence="2 3">
    <name type="scientific">Vespula pensylvanica</name>
    <name type="common">Western yellow jacket</name>
    <name type="synonym">Wasp</name>
    <dbReference type="NCBI Taxonomy" id="30213"/>
    <lineage>
        <taxon>Eukaryota</taxon>
        <taxon>Metazoa</taxon>
        <taxon>Ecdysozoa</taxon>
        <taxon>Arthropoda</taxon>
        <taxon>Hexapoda</taxon>
        <taxon>Insecta</taxon>
        <taxon>Pterygota</taxon>
        <taxon>Neoptera</taxon>
        <taxon>Endopterygota</taxon>
        <taxon>Hymenoptera</taxon>
        <taxon>Apocrita</taxon>
        <taxon>Aculeata</taxon>
        <taxon>Vespoidea</taxon>
        <taxon>Vespidae</taxon>
        <taxon>Vespinae</taxon>
        <taxon>Vespula</taxon>
    </lineage>
</organism>
<reference evidence="2" key="1">
    <citation type="journal article" date="2020" name="G3 (Bethesda)">
        <title>High-Quality Assemblies for Three Invasive Social Wasps from the &lt;i&gt;Vespula&lt;/i&gt; Genus.</title>
        <authorList>
            <person name="Harrop T.W.R."/>
            <person name="Guhlin J."/>
            <person name="McLaughlin G.M."/>
            <person name="Permina E."/>
            <person name="Stockwell P."/>
            <person name="Gilligan J."/>
            <person name="Le Lec M.F."/>
            <person name="Gruber M.A.M."/>
            <person name="Quinn O."/>
            <person name="Lovegrove M."/>
            <person name="Duncan E.J."/>
            <person name="Remnant E.J."/>
            <person name="Van Eeckhoven J."/>
            <person name="Graham B."/>
            <person name="Knapp R.A."/>
            <person name="Langford K.W."/>
            <person name="Kronenberg Z."/>
            <person name="Press M.O."/>
            <person name="Eacker S.M."/>
            <person name="Wilson-Rankin E.E."/>
            <person name="Purcell J."/>
            <person name="Lester P.J."/>
            <person name="Dearden P.K."/>
        </authorList>
    </citation>
    <scope>NUCLEOTIDE SEQUENCE</scope>
    <source>
        <strain evidence="2">Volc-1</strain>
    </source>
</reference>
<keyword evidence="3" id="KW-1185">Reference proteome</keyword>
<protein>
    <submittedName>
        <fullName evidence="2">Uncharacterized protein</fullName>
    </submittedName>
</protein>
<accession>A0A834U4B6</accession>